<feature type="domain" description="Cation/H+ exchanger transmembrane" evidence="12">
    <location>
        <begin position="14"/>
        <end position="407"/>
    </location>
</feature>
<name>A0A6A2WC31_9BIFI</name>
<feature type="transmembrane region" description="Helical" evidence="11">
    <location>
        <begin position="277"/>
        <end position="299"/>
    </location>
</feature>
<evidence type="ECO:0000256" key="8">
    <source>
        <dbReference type="ARBA" id="ARBA00023136"/>
    </source>
</evidence>
<dbReference type="PANTHER" id="PTHR10110:SF86">
    <property type="entry name" value="SODIUM_HYDROGEN EXCHANGER 7"/>
    <property type="match status" value="1"/>
</dbReference>
<dbReference type="AlphaFoldDB" id="A0A6A2WC31"/>
<evidence type="ECO:0000256" key="1">
    <source>
        <dbReference type="ARBA" id="ARBA00004651"/>
    </source>
</evidence>
<dbReference type="Pfam" id="PF00999">
    <property type="entry name" value="Na_H_Exchanger"/>
    <property type="match status" value="1"/>
</dbReference>
<feature type="region of interest" description="Disordered" evidence="10">
    <location>
        <begin position="615"/>
        <end position="638"/>
    </location>
</feature>
<protein>
    <submittedName>
        <fullName evidence="13">Na+/H+ antiporter</fullName>
    </submittedName>
</protein>
<dbReference type="GO" id="GO:0051453">
    <property type="term" value="P:regulation of intracellular pH"/>
    <property type="evidence" value="ECO:0007669"/>
    <property type="project" value="TreeGrafter"/>
</dbReference>
<dbReference type="InterPro" id="IPR006153">
    <property type="entry name" value="Cation/H_exchanger_TM"/>
</dbReference>
<evidence type="ECO:0000313" key="14">
    <source>
        <dbReference type="Proteomes" id="UP000440041"/>
    </source>
</evidence>
<reference evidence="13 14" key="1">
    <citation type="submission" date="2019-09" db="EMBL/GenBank/DDBJ databases">
        <title>Characterization of the phylogenetic diversity of two novel species belonging to the genus Bifidobacterium: Bifidobacterium cebidarum sp. nov. and Bifidobacterium leontopitheci sp. nov.</title>
        <authorList>
            <person name="Lugli G.A."/>
            <person name="Duranti S."/>
            <person name="Milani C."/>
            <person name="Turroni F."/>
            <person name="Ventura M."/>
        </authorList>
    </citation>
    <scope>NUCLEOTIDE SEQUENCE [LARGE SCALE GENOMIC DNA]</scope>
    <source>
        <strain evidence="13 14">DSM 100238</strain>
    </source>
</reference>
<comment type="subcellular location">
    <subcellularLocation>
        <location evidence="1">Cell membrane</location>
        <topology evidence="1">Multi-pass membrane protein</topology>
    </subcellularLocation>
</comment>
<dbReference type="GO" id="GO:0015386">
    <property type="term" value="F:potassium:proton antiporter activity"/>
    <property type="evidence" value="ECO:0007669"/>
    <property type="project" value="TreeGrafter"/>
</dbReference>
<dbReference type="EMBL" id="WBSO01000018">
    <property type="protein sequence ID" value="KAB8293701.1"/>
    <property type="molecule type" value="Genomic_DNA"/>
</dbReference>
<keyword evidence="2" id="KW-0813">Transport</keyword>
<feature type="transmembrane region" description="Helical" evidence="11">
    <location>
        <begin position="34"/>
        <end position="63"/>
    </location>
</feature>
<evidence type="ECO:0000256" key="9">
    <source>
        <dbReference type="ARBA" id="ARBA00023201"/>
    </source>
</evidence>
<feature type="transmembrane region" description="Helical" evidence="11">
    <location>
        <begin position="184"/>
        <end position="205"/>
    </location>
</feature>
<dbReference type="PANTHER" id="PTHR10110">
    <property type="entry name" value="SODIUM/HYDROGEN EXCHANGER"/>
    <property type="match status" value="1"/>
</dbReference>
<evidence type="ECO:0000256" key="5">
    <source>
        <dbReference type="ARBA" id="ARBA00022989"/>
    </source>
</evidence>
<keyword evidence="4 11" id="KW-0812">Transmembrane</keyword>
<evidence type="ECO:0000256" key="4">
    <source>
        <dbReference type="ARBA" id="ARBA00022692"/>
    </source>
</evidence>
<evidence type="ECO:0000256" key="3">
    <source>
        <dbReference type="ARBA" id="ARBA00022475"/>
    </source>
</evidence>
<dbReference type="Proteomes" id="UP000440041">
    <property type="component" value="Unassembled WGS sequence"/>
</dbReference>
<dbReference type="RefSeq" id="WP_167511127.1">
    <property type="nucleotide sequence ID" value="NZ_JBHLXF010000007.1"/>
</dbReference>
<feature type="transmembrane region" description="Helical" evidence="11">
    <location>
        <begin position="353"/>
        <end position="377"/>
    </location>
</feature>
<keyword evidence="3" id="KW-1003">Cell membrane</keyword>
<evidence type="ECO:0000313" key="13">
    <source>
        <dbReference type="EMBL" id="KAB8293701.1"/>
    </source>
</evidence>
<proteinExistence type="predicted"/>
<feature type="transmembrane region" description="Helical" evidence="11">
    <location>
        <begin position="389"/>
        <end position="411"/>
    </location>
</feature>
<evidence type="ECO:0000259" key="12">
    <source>
        <dbReference type="Pfam" id="PF00999"/>
    </source>
</evidence>
<feature type="transmembrane region" description="Helical" evidence="11">
    <location>
        <begin position="157"/>
        <end position="177"/>
    </location>
</feature>
<keyword evidence="9" id="KW-0739">Sodium transport</keyword>
<keyword evidence="8 11" id="KW-0472">Membrane</keyword>
<dbReference type="GO" id="GO:0015385">
    <property type="term" value="F:sodium:proton antiporter activity"/>
    <property type="evidence" value="ECO:0007669"/>
    <property type="project" value="InterPro"/>
</dbReference>
<keyword evidence="6" id="KW-0915">Sodium</keyword>
<evidence type="ECO:0000256" key="2">
    <source>
        <dbReference type="ARBA" id="ARBA00022448"/>
    </source>
</evidence>
<feature type="transmembrane region" description="Helical" evidence="11">
    <location>
        <begin position="225"/>
        <end position="256"/>
    </location>
</feature>
<evidence type="ECO:0000256" key="10">
    <source>
        <dbReference type="SAM" id="MobiDB-lite"/>
    </source>
</evidence>
<dbReference type="InterPro" id="IPR018422">
    <property type="entry name" value="Cation/H_exchanger_CPA1"/>
</dbReference>
<keyword evidence="5 11" id="KW-1133">Transmembrane helix</keyword>
<dbReference type="GO" id="GO:0098719">
    <property type="term" value="P:sodium ion import across plasma membrane"/>
    <property type="evidence" value="ECO:0007669"/>
    <property type="project" value="TreeGrafter"/>
</dbReference>
<feature type="transmembrane region" description="Helical" evidence="11">
    <location>
        <begin position="311"/>
        <end position="332"/>
    </location>
</feature>
<accession>A0A6A2WC31</accession>
<gene>
    <name evidence="13" type="ORF">DSM100238_1722</name>
</gene>
<dbReference type="Gene3D" id="6.10.140.1330">
    <property type="match status" value="1"/>
</dbReference>
<keyword evidence="7" id="KW-0406">Ion transport</keyword>
<evidence type="ECO:0000256" key="6">
    <source>
        <dbReference type="ARBA" id="ARBA00023053"/>
    </source>
</evidence>
<organism evidence="13 14">
    <name type="scientific">Bifidobacterium apri</name>
    <dbReference type="NCBI Taxonomy" id="1769423"/>
    <lineage>
        <taxon>Bacteria</taxon>
        <taxon>Bacillati</taxon>
        <taxon>Actinomycetota</taxon>
        <taxon>Actinomycetes</taxon>
        <taxon>Bifidobacteriales</taxon>
        <taxon>Bifidobacteriaceae</taxon>
        <taxon>Bifidobacterium</taxon>
    </lineage>
</organism>
<evidence type="ECO:0000256" key="7">
    <source>
        <dbReference type="ARBA" id="ARBA00023065"/>
    </source>
</evidence>
<keyword evidence="14" id="KW-1185">Reference proteome</keyword>
<feature type="transmembrane region" description="Helical" evidence="11">
    <location>
        <begin position="84"/>
        <end position="107"/>
    </location>
</feature>
<dbReference type="GO" id="GO:0005886">
    <property type="term" value="C:plasma membrane"/>
    <property type="evidence" value="ECO:0007669"/>
    <property type="project" value="UniProtKB-SubCell"/>
</dbReference>
<sequence>MELLITTLLLIAAVLVSAVLDQIMTRLSLPLVQMIMGVVIMLGAPTALDTHLDAELFLVLFIAPLLFDESRHIDRRALMRNLGGILSLAIGLVIAITLGVGFALHLLEPSIPLAAAFALGATLGPTDAAAVASLSGSVALDERQRATLSGEALFNDASGVVSFQFAVAAATTGAFSLSQATGTFAISFAGGLVLGAVAGLIAALIGDGVRAIGLDGTHFHVVYELVIPFAVFLGAEALHVSGILAVVAAGLVFTLLPHHRSTARAKLELVSSSIWQTLSFILNGVVFLILGMQLPAALLPSWNGSVATGQLLLLTAVATIVTLGIRWVWLMAMDLLHNRHAARHDWRCMARDATIMTLGGPKGAVTLSIALTIPVTLSNGSAFPHRDDLLFIASGVIVITLLLANFVMPLLAPQTEHQDDRALLEARRGIAEHVVEGLTGRLSSEHTREGAFATAFVLRGYQAQVCELDDELDPVTSYAVRVLIDEIGTLQEQYLDDIAAQGGYDDATVDLCRQALHRATQMMHGRRRKVKAVRGVLSAIGHRFAARGMHHSPDRHLGSQADQRQFIALVTAIQQRTDTYLRDIAESPEPLTDDQHVRAKAARRLTQRSTPLAHANRALGPAPDGHTADGTAIRPGKPAQRMTAGCRELIQDAQAQAHTLELEAIAALRDNGSLTHDQASRLRHDVVIMQMADSAGEVD</sequence>
<evidence type="ECO:0000256" key="11">
    <source>
        <dbReference type="SAM" id="Phobius"/>
    </source>
</evidence>
<comment type="caution">
    <text evidence="13">The sequence shown here is derived from an EMBL/GenBank/DDBJ whole genome shotgun (WGS) entry which is preliminary data.</text>
</comment>